<dbReference type="InterPro" id="IPR008266">
    <property type="entry name" value="Tyr_kinase_AS"/>
</dbReference>
<keyword evidence="3" id="KW-0808">Transferase</keyword>
<evidence type="ECO:0000256" key="5">
    <source>
        <dbReference type="ARBA" id="ARBA00022777"/>
    </source>
</evidence>
<dbReference type="GO" id="GO:0004691">
    <property type="term" value="F:cAMP-dependent protein kinase activity"/>
    <property type="evidence" value="ECO:0007669"/>
    <property type="project" value="UniProtKB-EC"/>
</dbReference>
<dbReference type="PROSITE" id="PS50011">
    <property type="entry name" value="PROTEIN_KINASE_DOM"/>
    <property type="match status" value="1"/>
</dbReference>
<keyword evidence="5 12" id="KW-0418">Kinase</keyword>
<feature type="binding site" evidence="9">
    <location>
        <position position="197"/>
    </location>
    <ligand>
        <name>ATP</name>
        <dbReference type="ChEBI" id="CHEBI:30616"/>
    </ligand>
</feature>
<feature type="domain" description="Protein kinase" evidence="11">
    <location>
        <begin position="163"/>
        <end position="415"/>
    </location>
</feature>
<accession>S7XQP4</accession>
<dbReference type="SUPFAM" id="SSF56112">
    <property type="entry name" value="Protein kinase-like (PK-like)"/>
    <property type="match status" value="1"/>
</dbReference>
<dbReference type="InterPro" id="IPR011009">
    <property type="entry name" value="Kinase-like_dom_sf"/>
</dbReference>
<dbReference type="Pfam" id="PF00069">
    <property type="entry name" value="Pkinase"/>
    <property type="match status" value="1"/>
</dbReference>
<dbReference type="VEuPathDB" id="MicrosporidiaDB:SLOPH_1495"/>
<dbReference type="InterPro" id="IPR017441">
    <property type="entry name" value="Protein_kinase_ATP_BS"/>
</dbReference>
<evidence type="ECO:0000256" key="3">
    <source>
        <dbReference type="ARBA" id="ARBA00022679"/>
    </source>
</evidence>
<gene>
    <name evidence="12" type="ORF">SLOPH_1495</name>
</gene>
<organism evidence="12 13">
    <name type="scientific">Spraguea lophii (strain 42_110)</name>
    <name type="common">Microsporidian parasite</name>
    <dbReference type="NCBI Taxonomy" id="1358809"/>
    <lineage>
        <taxon>Eukaryota</taxon>
        <taxon>Fungi</taxon>
        <taxon>Fungi incertae sedis</taxon>
        <taxon>Microsporidia</taxon>
        <taxon>Spragueidae</taxon>
        <taxon>Spraguea</taxon>
    </lineage>
</organism>
<dbReference type="CDD" id="cd00180">
    <property type="entry name" value="PKc"/>
    <property type="match status" value="1"/>
</dbReference>
<dbReference type="OrthoDB" id="4062651at2759"/>
<comment type="caution">
    <text evidence="12">The sequence shown here is derived from an EMBL/GenBank/DDBJ whole genome shotgun (WGS) entry which is preliminary data.</text>
</comment>
<evidence type="ECO:0000259" key="11">
    <source>
        <dbReference type="PROSITE" id="PS50011"/>
    </source>
</evidence>
<keyword evidence="13" id="KW-1185">Reference proteome</keyword>
<evidence type="ECO:0000256" key="7">
    <source>
        <dbReference type="ARBA" id="ARBA00047292"/>
    </source>
</evidence>
<dbReference type="PROSITE" id="PS00107">
    <property type="entry name" value="PROTEIN_KINASE_ATP"/>
    <property type="match status" value="1"/>
</dbReference>
<dbReference type="Gene3D" id="3.30.200.20">
    <property type="entry name" value="Phosphorylase Kinase, domain 1"/>
    <property type="match status" value="1"/>
</dbReference>
<evidence type="ECO:0000256" key="2">
    <source>
        <dbReference type="ARBA" id="ARBA00022527"/>
    </source>
</evidence>
<dbReference type="EMBL" id="ATCN01000921">
    <property type="protein sequence ID" value="EPR78248.1"/>
    <property type="molecule type" value="Genomic_DNA"/>
</dbReference>
<keyword evidence="6 9" id="KW-0067">ATP-binding</keyword>
<dbReference type="PANTHER" id="PTHR24353">
    <property type="entry name" value="CYCLIC NUCLEOTIDE-DEPENDENT PROTEIN KINASE"/>
    <property type="match status" value="1"/>
</dbReference>
<feature type="chain" id="PRO_5004559501" description="cAMP-dependent protein kinase" evidence="10">
    <location>
        <begin position="20"/>
        <end position="427"/>
    </location>
</feature>
<dbReference type="InParanoid" id="S7XQP4"/>
<name>S7XQP4_SPRLO</name>
<keyword evidence="4 9" id="KW-0547">Nucleotide-binding</keyword>
<dbReference type="STRING" id="1358809.S7XQP4"/>
<keyword evidence="2" id="KW-0723">Serine/threonine-protein kinase</keyword>
<evidence type="ECO:0000256" key="9">
    <source>
        <dbReference type="PROSITE-ProRule" id="PRU10141"/>
    </source>
</evidence>
<evidence type="ECO:0000256" key="1">
    <source>
        <dbReference type="ARBA" id="ARBA00012444"/>
    </source>
</evidence>
<evidence type="ECO:0000313" key="12">
    <source>
        <dbReference type="EMBL" id="EPR78248.1"/>
    </source>
</evidence>
<evidence type="ECO:0000256" key="6">
    <source>
        <dbReference type="ARBA" id="ARBA00022840"/>
    </source>
</evidence>
<dbReference type="HOGENOM" id="CLU_052866_0_0_1"/>
<evidence type="ECO:0000256" key="8">
    <source>
        <dbReference type="ARBA" id="ARBA00047454"/>
    </source>
</evidence>
<dbReference type="EC" id="2.7.11.11" evidence="1"/>
<reference evidence="13" key="1">
    <citation type="journal article" date="2013" name="PLoS Genet.">
        <title>The genome of Spraguea lophii and the basis of host-microsporidian interactions.</title>
        <authorList>
            <person name="Campbell S.E."/>
            <person name="Williams T.A."/>
            <person name="Yousuf A."/>
            <person name="Soanes D.M."/>
            <person name="Paszkiewicz K.H."/>
            <person name="Williams B.A.P."/>
        </authorList>
    </citation>
    <scope>NUCLEOTIDE SEQUENCE [LARGE SCALE GENOMIC DNA]</scope>
    <source>
        <strain evidence="13">42_110</strain>
    </source>
</reference>
<comment type="catalytic activity">
    <reaction evidence="7">
        <text>L-threonyl-[protein] + ATP = O-phospho-L-threonyl-[protein] + ADP + H(+)</text>
        <dbReference type="Rhea" id="RHEA:46608"/>
        <dbReference type="Rhea" id="RHEA-COMP:11060"/>
        <dbReference type="Rhea" id="RHEA-COMP:11605"/>
        <dbReference type="ChEBI" id="CHEBI:15378"/>
        <dbReference type="ChEBI" id="CHEBI:30013"/>
        <dbReference type="ChEBI" id="CHEBI:30616"/>
        <dbReference type="ChEBI" id="CHEBI:61977"/>
        <dbReference type="ChEBI" id="CHEBI:456216"/>
        <dbReference type="EC" id="2.7.11.11"/>
    </reaction>
</comment>
<dbReference type="AlphaFoldDB" id="S7XQP4"/>
<evidence type="ECO:0000256" key="4">
    <source>
        <dbReference type="ARBA" id="ARBA00022741"/>
    </source>
</evidence>
<evidence type="ECO:0000256" key="10">
    <source>
        <dbReference type="SAM" id="SignalP"/>
    </source>
</evidence>
<feature type="signal peptide" evidence="10">
    <location>
        <begin position="1"/>
        <end position="19"/>
    </location>
</feature>
<dbReference type="Proteomes" id="UP000014978">
    <property type="component" value="Unassembled WGS sequence"/>
</dbReference>
<dbReference type="SMART" id="SM00220">
    <property type="entry name" value="S_TKc"/>
    <property type="match status" value="1"/>
</dbReference>
<protein>
    <recommendedName>
        <fullName evidence="1">cAMP-dependent protein kinase</fullName>
        <ecNumber evidence="1">2.7.11.11</ecNumber>
    </recommendedName>
</protein>
<dbReference type="Gene3D" id="1.10.510.10">
    <property type="entry name" value="Transferase(Phosphotransferase) domain 1"/>
    <property type="match status" value="1"/>
</dbReference>
<dbReference type="GO" id="GO:0005524">
    <property type="term" value="F:ATP binding"/>
    <property type="evidence" value="ECO:0007669"/>
    <property type="project" value="UniProtKB-UniRule"/>
</dbReference>
<comment type="catalytic activity">
    <reaction evidence="8">
        <text>L-seryl-[protein] + ATP = O-phospho-L-seryl-[protein] + ADP + H(+)</text>
        <dbReference type="Rhea" id="RHEA:17989"/>
        <dbReference type="Rhea" id="RHEA-COMP:9863"/>
        <dbReference type="Rhea" id="RHEA-COMP:11604"/>
        <dbReference type="ChEBI" id="CHEBI:15378"/>
        <dbReference type="ChEBI" id="CHEBI:29999"/>
        <dbReference type="ChEBI" id="CHEBI:30616"/>
        <dbReference type="ChEBI" id="CHEBI:83421"/>
        <dbReference type="ChEBI" id="CHEBI:456216"/>
        <dbReference type="EC" id="2.7.11.11"/>
    </reaction>
</comment>
<sequence>MNKKFSSMIIFTIIMQIFCGPYEKLPKMSRREIKSLIKTPGLTSSFPIYPTSRKKEDKASKILFPSRNADRNPTDVKNNNIASNQKQQGACRKKPAILKSMPVSKAIGIKHHLRPIIYLPIYIPIKNDDMMKECLLQNNIIESINECRMYSLKGEADYLRKVYTEIKKLGEGSYGTVHLYKVRDKDAHVAVKLTAIKNKISSDLQEYEVCKELIELNHRNVIRIYGIFLGKKYMLIFMNYERGYSLAQIVLKYNVHYQFKREIMAQVTEGIAFLHRSDIVHGDLSPNNIMIDLRGIVKLIDFGFSRNMKMGEEICIPPTSTIYLSNGRALGRYKHSDDYHSLGICIFFIHEEKLPSYREEFIKKVMVERHIDFEFGMNSTVEEVDIVIQLIDGKSDSRSNPKESTVKIIRKHNYFKGTSFARLETIV</sequence>
<keyword evidence="10" id="KW-0732">Signal</keyword>
<dbReference type="InterPro" id="IPR000719">
    <property type="entry name" value="Prot_kinase_dom"/>
</dbReference>
<dbReference type="PROSITE" id="PS00109">
    <property type="entry name" value="PROTEIN_KINASE_TYR"/>
    <property type="match status" value="1"/>
</dbReference>
<proteinExistence type="predicted"/>
<evidence type="ECO:0000313" key="13">
    <source>
        <dbReference type="Proteomes" id="UP000014978"/>
    </source>
</evidence>